<reference evidence="1 2" key="1">
    <citation type="journal article" date="2022" name="Hortic Res">
        <title>A haplotype resolved chromosomal level avocado genome allows analysis of novel avocado genes.</title>
        <authorList>
            <person name="Nath O."/>
            <person name="Fletcher S.J."/>
            <person name="Hayward A."/>
            <person name="Shaw L.M."/>
            <person name="Masouleh A.K."/>
            <person name="Furtado A."/>
            <person name="Henry R.J."/>
            <person name="Mitter N."/>
        </authorList>
    </citation>
    <scope>NUCLEOTIDE SEQUENCE [LARGE SCALE GENOMIC DNA]</scope>
    <source>
        <strain evidence="2">cv. Hass</strain>
    </source>
</reference>
<proteinExistence type="predicted"/>
<gene>
    <name evidence="1" type="ORF">MRB53_006052</name>
</gene>
<comment type="caution">
    <text evidence="1">The sequence shown here is derived from an EMBL/GenBank/DDBJ whole genome shotgun (WGS) entry which is preliminary data.</text>
</comment>
<protein>
    <submittedName>
        <fullName evidence="1">Uncharacterized protein</fullName>
    </submittedName>
</protein>
<accession>A0ACC2MF28</accession>
<dbReference type="Proteomes" id="UP001234297">
    <property type="component" value="Chromosome 2"/>
</dbReference>
<organism evidence="1 2">
    <name type="scientific">Persea americana</name>
    <name type="common">Avocado</name>
    <dbReference type="NCBI Taxonomy" id="3435"/>
    <lineage>
        <taxon>Eukaryota</taxon>
        <taxon>Viridiplantae</taxon>
        <taxon>Streptophyta</taxon>
        <taxon>Embryophyta</taxon>
        <taxon>Tracheophyta</taxon>
        <taxon>Spermatophyta</taxon>
        <taxon>Magnoliopsida</taxon>
        <taxon>Magnoliidae</taxon>
        <taxon>Laurales</taxon>
        <taxon>Lauraceae</taxon>
        <taxon>Persea</taxon>
    </lineage>
</organism>
<keyword evidence="2" id="KW-1185">Reference proteome</keyword>
<name>A0ACC2MF28_PERAE</name>
<evidence type="ECO:0000313" key="2">
    <source>
        <dbReference type="Proteomes" id="UP001234297"/>
    </source>
</evidence>
<evidence type="ECO:0000313" key="1">
    <source>
        <dbReference type="EMBL" id="KAJ8644304.1"/>
    </source>
</evidence>
<dbReference type="EMBL" id="CM056810">
    <property type="protein sequence ID" value="KAJ8644304.1"/>
    <property type="molecule type" value="Genomic_DNA"/>
</dbReference>
<sequence length="123" mass="13943">MLDYILTLMGRDDNDGFADSSLELLHTQTLTLSACTTLVSVEPKLPIETRNYVMKATLSFFALPKDPSDVVDPLINKLITLLCAILLTRRMLRRIYLCKKSSSFQRMLQVNWRAFSTITIGLS</sequence>